<feature type="compositionally biased region" description="Basic residues" evidence="1">
    <location>
        <begin position="88"/>
        <end position="102"/>
    </location>
</feature>
<feature type="region of interest" description="Disordered" evidence="1">
    <location>
        <begin position="70"/>
        <end position="112"/>
    </location>
</feature>
<gene>
    <name evidence="2" type="ORF">EYF80_057132</name>
</gene>
<comment type="caution">
    <text evidence="2">The sequence shown here is derived from an EMBL/GenBank/DDBJ whole genome shotgun (WGS) entry which is preliminary data.</text>
</comment>
<reference evidence="2 3" key="1">
    <citation type="submission" date="2019-03" db="EMBL/GenBank/DDBJ databases">
        <title>First draft genome of Liparis tanakae, snailfish: a comprehensive survey of snailfish specific genes.</title>
        <authorList>
            <person name="Kim W."/>
            <person name="Song I."/>
            <person name="Jeong J.-H."/>
            <person name="Kim D."/>
            <person name="Kim S."/>
            <person name="Ryu S."/>
            <person name="Song J.Y."/>
            <person name="Lee S.K."/>
        </authorList>
    </citation>
    <scope>NUCLEOTIDE SEQUENCE [LARGE SCALE GENOMIC DNA]</scope>
    <source>
        <tissue evidence="2">Muscle</tissue>
    </source>
</reference>
<dbReference type="AlphaFoldDB" id="A0A4Z2EWG8"/>
<dbReference type="OrthoDB" id="8945260at2759"/>
<organism evidence="2 3">
    <name type="scientific">Liparis tanakae</name>
    <name type="common">Tanaka's snailfish</name>
    <dbReference type="NCBI Taxonomy" id="230148"/>
    <lineage>
        <taxon>Eukaryota</taxon>
        <taxon>Metazoa</taxon>
        <taxon>Chordata</taxon>
        <taxon>Craniata</taxon>
        <taxon>Vertebrata</taxon>
        <taxon>Euteleostomi</taxon>
        <taxon>Actinopterygii</taxon>
        <taxon>Neopterygii</taxon>
        <taxon>Teleostei</taxon>
        <taxon>Neoteleostei</taxon>
        <taxon>Acanthomorphata</taxon>
        <taxon>Eupercaria</taxon>
        <taxon>Perciformes</taxon>
        <taxon>Cottioidei</taxon>
        <taxon>Cottales</taxon>
        <taxon>Liparidae</taxon>
        <taxon>Liparis</taxon>
    </lineage>
</organism>
<sequence length="112" mass="11989">MSIQGLLQNRGEENSAGWLSVQDEGKAVAPFSCPLLACHMAVFATKTPERKRSKPLGGGDVVRAMIALREQNTSSESQGDTGALRSIRAVKTRKPPTGRGGRRGLERRTKGG</sequence>
<evidence type="ECO:0000313" key="3">
    <source>
        <dbReference type="Proteomes" id="UP000314294"/>
    </source>
</evidence>
<protein>
    <submittedName>
        <fullName evidence="2">Uncharacterized protein</fullName>
    </submittedName>
</protein>
<feature type="compositionally biased region" description="Polar residues" evidence="1">
    <location>
        <begin position="70"/>
        <end position="80"/>
    </location>
</feature>
<feature type="compositionally biased region" description="Basic and acidic residues" evidence="1">
    <location>
        <begin position="103"/>
        <end position="112"/>
    </location>
</feature>
<keyword evidence="3" id="KW-1185">Reference proteome</keyword>
<dbReference type="Proteomes" id="UP000314294">
    <property type="component" value="Unassembled WGS sequence"/>
</dbReference>
<dbReference type="EMBL" id="SRLO01002537">
    <property type="protein sequence ID" value="TNN32704.1"/>
    <property type="molecule type" value="Genomic_DNA"/>
</dbReference>
<proteinExistence type="predicted"/>
<evidence type="ECO:0000256" key="1">
    <source>
        <dbReference type="SAM" id="MobiDB-lite"/>
    </source>
</evidence>
<accession>A0A4Z2EWG8</accession>
<name>A0A4Z2EWG8_9TELE</name>
<evidence type="ECO:0000313" key="2">
    <source>
        <dbReference type="EMBL" id="TNN32704.1"/>
    </source>
</evidence>